<protein>
    <submittedName>
        <fullName evidence="1">Gypsy retrotransposon integrase-like protein 1</fullName>
    </submittedName>
</protein>
<keyword evidence="2" id="KW-1185">Reference proteome</keyword>
<accession>A0ACC3SG16</accession>
<proteinExistence type="predicted"/>
<organism evidence="1 2">
    <name type="scientific">Zalaria obscura</name>
    <dbReference type="NCBI Taxonomy" id="2024903"/>
    <lineage>
        <taxon>Eukaryota</taxon>
        <taxon>Fungi</taxon>
        <taxon>Dikarya</taxon>
        <taxon>Ascomycota</taxon>
        <taxon>Pezizomycotina</taxon>
        <taxon>Dothideomycetes</taxon>
        <taxon>Dothideomycetidae</taxon>
        <taxon>Dothideales</taxon>
        <taxon>Zalariaceae</taxon>
        <taxon>Zalaria</taxon>
    </lineage>
</organism>
<dbReference type="Proteomes" id="UP001320706">
    <property type="component" value="Unassembled WGS sequence"/>
</dbReference>
<reference evidence="1" key="1">
    <citation type="submission" date="2024-02" db="EMBL/GenBank/DDBJ databases">
        <title>Metagenome Assembled Genome of Zalaria obscura JY119.</title>
        <authorList>
            <person name="Vighnesh L."/>
            <person name="Jagadeeshwari U."/>
            <person name="Venkata Ramana C."/>
            <person name="Sasikala C."/>
        </authorList>
    </citation>
    <scope>NUCLEOTIDE SEQUENCE</scope>
    <source>
        <strain evidence="1">JY119</strain>
    </source>
</reference>
<comment type="caution">
    <text evidence="1">The sequence shown here is derived from an EMBL/GenBank/DDBJ whole genome shotgun (WGS) entry which is preliminary data.</text>
</comment>
<sequence>MDNPSPDMYDAVGDDDDQDDQWEGDVKPSQNSPTSTPSGSAQAKSSSGPLQKRRRVTRACDECRRKKIKCDGKQPCTHCTVYSYDCTYDQPSNRRRNPAPHYIEGLEHRTHRAETLLRMLMPEIDLNDPAIDVAVAQGYIPGLNKPKTPGPEESKYPTSTPSGAIDNGKDTNLESMVRAVGQLDLDEQGNWDYHGHSSGLSFVRRMREQLGSIMGPDTQATPFVKSRPMSQVLDSPKSNYMESPMESISAGADLPAKELGRQLCSMSLSDAAVLLRPLHHPSFWRSFDRIYATHPDNYNDQDHRFLPLLYSVLALGCLFGKDEKSELNKLGYENAIDQGFKYFKAARQLMDITDCRDLTSIQAVIFMILFLQSSAKLSQCYAYVGVALRSALRMGLHRSIPVGFNPLEAEVRKRVFWVIRKMDIYVGAMLGLPQTLSDEDIDQEYPLEIDDEYITENGILPMPEGTVSIMTAFNAHTRLIALFQKIVRSVYPIKPHQNQFNNNDKSYTVPFSVIRSIENDLEKWKSQLPSTLSPGGAPPRLERAQQLLRLAYAFAQVLLYRPFLHFVANEKRSKQIDQRAYTCAASYVNVARNIIHLCSQMKRDGLLNGAFWFIMYTTFFSILSLVYFAAENPENATTEAIMKDALEGKEVLASLAKRSMAADRCTATLDIVFKSLPDWLREGRQNPVATKKRRQGANAPAGPQAARSHPDISATARESPPHIGLQRRASTFPKSNAPLPKVSTAHISSQTDTPLQSTSSGASTAGPFTPASSNFGQAPFLHNQMDSSNLMTTPMTPYGLPSNLNDQNPNLPDLSAMMFPSAEPFTYPNQPLTTFENNQFGKDPSLFGNMNTMGGMEHLNAPTKVGPYTQSIDNDNLEAQFQTLPSYMTQHQWDVASPQEQMRRQLPNANGMHPDSFDHRNLDTGILHNDPSWMGQQGVPQNQAFQGINLNDIFGGDEWNSMLMDQGFRQQ</sequence>
<evidence type="ECO:0000313" key="1">
    <source>
        <dbReference type="EMBL" id="KAK8211590.1"/>
    </source>
</evidence>
<dbReference type="EMBL" id="JAMKPW020000013">
    <property type="protein sequence ID" value="KAK8211590.1"/>
    <property type="molecule type" value="Genomic_DNA"/>
</dbReference>
<gene>
    <name evidence="1" type="primary">GIN1_1</name>
    <name evidence="1" type="ORF">M8818_003245</name>
</gene>
<evidence type="ECO:0000313" key="2">
    <source>
        <dbReference type="Proteomes" id="UP001320706"/>
    </source>
</evidence>
<name>A0ACC3SG16_9PEZI</name>